<evidence type="ECO:0000256" key="1">
    <source>
        <dbReference type="SAM" id="MobiDB-lite"/>
    </source>
</evidence>
<feature type="signal peptide" evidence="2">
    <location>
        <begin position="1"/>
        <end position="28"/>
    </location>
</feature>
<evidence type="ECO:0000313" key="4">
    <source>
        <dbReference type="Proteomes" id="UP000317909"/>
    </source>
</evidence>
<keyword evidence="4" id="KW-1185">Reference proteome</keyword>
<organism evidence="3 4">
    <name type="scientific">Lacipirellula limnantheis</name>
    <dbReference type="NCBI Taxonomy" id="2528024"/>
    <lineage>
        <taxon>Bacteria</taxon>
        <taxon>Pseudomonadati</taxon>
        <taxon>Planctomycetota</taxon>
        <taxon>Planctomycetia</taxon>
        <taxon>Pirellulales</taxon>
        <taxon>Lacipirellulaceae</taxon>
        <taxon>Lacipirellula</taxon>
    </lineage>
</organism>
<keyword evidence="2" id="KW-0732">Signal</keyword>
<evidence type="ECO:0000256" key="2">
    <source>
        <dbReference type="SAM" id="SignalP"/>
    </source>
</evidence>
<sequence precursor="true">MPVHRGHSLPAASLLVAALLACVGCGGAADVVPVSGVVLYGDQPLAGAGITTQPIGQGTENPGSGSFGKTDEQGRFTLELVTPAMPGAIVGEHRLMINPPATTAAPAAPATQIVDGVEVFVDDPQTRRAPQATGAWPASFSDGSLRLVVPPAGLTDAKISIPR</sequence>
<evidence type="ECO:0000313" key="3">
    <source>
        <dbReference type="EMBL" id="QDT73987.1"/>
    </source>
</evidence>
<name>A0A517U030_9BACT</name>
<protein>
    <recommendedName>
        <fullName evidence="5">Nickel uptake substrate-specific transmembrane region</fullName>
    </recommendedName>
</protein>
<dbReference type="Proteomes" id="UP000317909">
    <property type="component" value="Chromosome"/>
</dbReference>
<evidence type="ECO:0008006" key="5">
    <source>
        <dbReference type="Google" id="ProtNLM"/>
    </source>
</evidence>
<dbReference type="PROSITE" id="PS51257">
    <property type="entry name" value="PROKAR_LIPOPROTEIN"/>
    <property type="match status" value="1"/>
</dbReference>
<accession>A0A517U030</accession>
<feature type="compositionally biased region" description="Polar residues" evidence="1">
    <location>
        <begin position="51"/>
        <end position="64"/>
    </location>
</feature>
<proteinExistence type="predicted"/>
<reference evidence="3 4" key="1">
    <citation type="submission" date="2019-02" db="EMBL/GenBank/DDBJ databases">
        <title>Deep-cultivation of Planctomycetes and their phenomic and genomic characterization uncovers novel biology.</title>
        <authorList>
            <person name="Wiegand S."/>
            <person name="Jogler M."/>
            <person name="Boedeker C."/>
            <person name="Pinto D."/>
            <person name="Vollmers J."/>
            <person name="Rivas-Marin E."/>
            <person name="Kohn T."/>
            <person name="Peeters S.H."/>
            <person name="Heuer A."/>
            <person name="Rast P."/>
            <person name="Oberbeckmann S."/>
            <person name="Bunk B."/>
            <person name="Jeske O."/>
            <person name="Meyerdierks A."/>
            <person name="Storesund J.E."/>
            <person name="Kallscheuer N."/>
            <person name="Luecker S."/>
            <person name="Lage O.M."/>
            <person name="Pohl T."/>
            <person name="Merkel B.J."/>
            <person name="Hornburger P."/>
            <person name="Mueller R.-W."/>
            <person name="Bruemmer F."/>
            <person name="Labrenz M."/>
            <person name="Spormann A.M."/>
            <person name="Op den Camp H."/>
            <person name="Overmann J."/>
            <person name="Amann R."/>
            <person name="Jetten M.S.M."/>
            <person name="Mascher T."/>
            <person name="Medema M.H."/>
            <person name="Devos D.P."/>
            <person name="Kaster A.-K."/>
            <person name="Ovreas L."/>
            <person name="Rohde M."/>
            <person name="Galperin M.Y."/>
            <person name="Jogler C."/>
        </authorList>
    </citation>
    <scope>NUCLEOTIDE SEQUENCE [LARGE SCALE GENOMIC DNA]</scope>
    <source>
        <strain evidence="3 4">I41</strain>
    </source>
</reference>
<dbReference type="AlphaFoldDB" id="A0A517U030"/>
<dbReference type="KEGG" id="llh:I41_31790"/>
<feature type="region of interest" description="Disordered" evidence="1">
    <location>
        <begin position="51"/>
        <end position="71"/>
    </location>
</feature>
<dbReference type="EMBL" id="CP036339">
    <property type="protein sequence ID" value="QDT73987.1"/>
    <property type="molecule type" value="Genomic_DNA"/>
</dbReference>
<feature type="chain" id="PRO_5022057974" description="Nickel uptake substrate-specific transmembrane region" evidence="2">
    <location>
        <begin position="29"/>
        <end position="163"/>
    </location>
</feature>
<gene>
    <name evidence="3" type="ORF">I41_31790</name>
</gene>